<keyword evidence="8" id="KW-1185">Reference proteome</keyword>
<dbReference type="Pfam" id="PF00069">
    <property type="entry name" value="Pkinase"/>
    <property type="match status" value="1"/>
</dbReference>
<keyword evidence="3" id="KW-0418">Kinase</keyword>
<evidence type="ECO:0000256" key="3">
    <source>
        <dbReference type="ARBA" id="ARBA00022777"/>
    </source>
</evidence>
<evidence type="ECO:0000256" key="2">
    <source>
        <dbReference type="ARBA" id="ARBA00022741"/>
    </source>
</evidence>
<comment type="caution">
    <text evidence="7">The sequence shown here is derived from an EMBL/GenBank/DDBJ whole genome shotgun (WGS) entry which is preliminary data.</text>
</comment>
<dbReference type="SMART" id="SM00220">
    <property type="entry name" value="S_TKc"/>
    <property type="match status" value="1"/>
</dbReference>
<organism evidence="7 8">
    <name type="scientific">Paramecium octaurelia</name>
    <dbReference type="NCBI Taxonomy" id="43137"/>
    <lineage>
        <taxon>Eukaryota</taxon>
        <taxon>Sar</taxon>
        <taxon>Alveolata</taxon>
        <taxon>Ciliophora</taxon>
        <taxon>Intramacronucleata</taxon>
        <taxon>Oligohymenophorea</taxon>
        <taxon>Peniculida</taxon>
        <taxon>Parameciidae</taxon>
        <taxon>Paramecium</taxon>
    </lineage>
</organism>
<sequence>MNTKNNQVVAIKVISFQQLITPISKSLLKNEIHVLSLIDHPNLMKIYETFETKNNRYLICEYCNEGDLAQILESKKFTETQSLEVFQQIAQGIKALHDKKIIHRDIKPANILKSNGYYKLADFGFAVIENQYESIIKKFNVGTPMYMAPETVQNNVYSEKSDIWALGIVLFQMIYHQLPQLSKQEHDLNKKHQFLINKIKNDTETSQKTKELMLNMLNFDPEKRISINEVIANVPMQSKKISTLQHHNIPCRSIKTSSISQDLQQSRQQLNDQTSNNKQFSIQQEHTIENQLKHPQLFKSTELNNCQNADTKKVIKINQVAQHLDANDKLSDFTIQNSQNQNQFKGQTIKVSYTEKIDTIPKQFLQSPIKFYNQYNESRLKTQKSLELLEISNQDKEKISSIKIPVIKQHEFNNLKRDQTKQGNSIDESECIQHSNQNSTNDTIKHNQFSNCQQILSEKHQILDIQLHLTKPSFSIQNNNSIQQKKSPVRITQSQQTIITSPFKSSAVSLSRNQQDTKKNYYFQSNTSSQLNQYSFQPKQMSNVINEKFTSDFTSNYQDDKAEFLSASIRPTYKFLEYINNVIKQFDCINTEDKQKCYFLIRKLIGIKATYIQNQFPTIKQEIIKGWIDGFLIYYSKIESVFYISPDKQFEQFFNKDLSEFTLSFSQLLLHYLRRINIVKLQKEFEIIQEVLLENQKQHNDPILFARRWENDQL</sequence>
<gene>
    <name evidence="7" type="ORF">POCTA_138.1.T0120184</name>
</gene>
<dbReference type="EMBL" id="CAJJDP010000011">
    <property type="protein sequence ID" value="CAD8140985.1"/>
    <property type="molecule type" value="Genomic_DNA"/>
</dbReference>
<evidence type="ECO:0000256" key="1">
    <source>
        <dbReference type="ARBA" id="ARBA00022679"/>
    </source>
</evidence>
<dbReference type="OrthoDB" id="303542at2759"/>
<dbReference type="GO" id="GO:0016020">
    <property type="term" value="C:membrane"/>
    <property type="evidence" value="ECO:0007669"/>
    <property type="project" value="TreeGrafter"/>
</dbReference>
<keyword evidence="1" id="KW-0808">Transferase</keyword>
<evidence type="ECO:0000313" key="7">
    <source>
        <dbReference type="EMBL" id="CAD8140985.1"/>
    </source>
</evidence>
<keyword evidence="2" id="KW-0547">Nucleotide-binding</keyword>
<dbReference type="GO" id="GO:0005829">
    <property type="term" value="C:cytosol"/>
    <property type="evidence" value="ECO:0007669"/>
    <property type="project" value="TreeGrafter"/>
</dbReference>
<reference evidence="7" key="1">
    <citation type="submission" date="2021-01" db="EMBL/GenBank/DDBJ databases">
        <authorList>
            <consortium name="Genoscope - CEA"/>
            <person name="William W."/>
        </authorList>
    </citation>
    <scope>NUCLEOTIDE SEQUENCE</scope>
</reference>
<dbReference type="GO" id="GO:0000407">
    <property type="term" value="C:phagophore assembly site"/>
    <property type="evidence" value="ECO:0007669"/>
    <property type="project" value="TreeGrafter"/>
</dbReference>
<dbReference type="InterPro" id="IPR045269">
    <property type="entry name" value="Atg1-like"/>
</dbReference>
<proteinExistence type="predicted"/>
<dbReference type="GO" id="GO:0005524">
    <property type="term" value="F:ATP binding"/>
    <property type="evidence" value="ECO:0007669"/>
    <property type="project" value="UniProtKB-KW"/>
</dbReference>
<dbReference type="GO" id="GO:0000045">
    <property type="term" value="P:autophagosome assembly"/>
    <property type="evidence" value="ECO:0007669"/>
    <property type="project" value="TreeGrafter"/>
</dbReference>
<dbReference type="PANTHER" id="PTHR24348:SF22">
    <property type="entry name" value="NON-SPECIFIC SERINE_THREONINE PROTEIN KINASE"/>
    <property type="match status" value="1"/>
</dbReference>
<dbReference type="AlphaFoldDB" id="A0A8S1SKA5"/>
<dbReference type="GO" id="GO:0005776">
    <property type="term" value="C:autophagosome"/>
    <property type="evidence" value="ECO:0007669"/>
    <property type="project" value="TreeGrafter"/>
</dbReference>
<evidence type="ECO:0000313" key="8">
    <source>
        <dbReference type="Proteomes" id="UP000683925"/>
    </source>
</evidence>
<dbReference type="InterPro" id="IPR000719">
    <property type="entry name" value="Prot_kinase_dom"/>
</dbReference>
<evidence type="ECO:0000256" key="4">
    <source>
        <dbReference type="ARBA" id="ARBA00022840"/>
    </source>
</evidence>
<dbReference type="GO" id="GO:0004674">
    <property type="term" value="F:protein serine/threonine kinase activity"/>
    <property type="evidence" value="ECO:0007669"/>
    <property type="project" value="InterPro"/>
</dbReference>
<protein>
    <recommendedName>
        <fullName evidence="6">Protein kinase domain-containing protein</fullName>
    </recommendedName>
</protein>
<name>A0A8S1SKA5_PAROT</name>
<dbReference type="Proteomes" id="UP000683925">
    <property type="component" value="Unassembled WGS sequence"/>
</dbReference>
<evidence type="ECO:0000256" key="5">
    <source>
        <dbReference type="SAM" id="MobiDB-lite"/>
    </source>
</evidence>
<dbReference type="PANTHER" id="PTHR24348">
    <property type="entry name" value="SERINE/THREONINE-PROTEIN KINASE UNC-51-RELATED"/>
    <property type="match status" value="1"/>
</dbReference>
<dbReference type="GO" id="GO:0010506">
    <property type="term" value="P:regulation of autophagy"/>
    <property type="evidence" value="ECO:0007669"/>
    <property type="project" value="InterPro"/>
</dbReference>
<dbReference type="PROSITE" id="PS50011">
    <property type="entry name" value="PROTEIN_KINASE_DOM"/>
    <property type="match status" value="1"/>
</dbReference>
<feature type="domain" description="Protein kinase" evidence="6">
    <location>
        <begin position="1"/>
        <end position="236"/>
    </location>
</feature>
<evidence type="ECO:0000259" key="6">
    <source>
        <dbReference type="PROSITE" id="PS50011"/>
    </source>
</evidence>
<feature type="region of interest" description="Disordered" evidence="5">
    <location>
        <begin position="257"/>
        <end position="277"/>
    </location>
</feature>
<keyword evidence="4" id="KW-0067">ATP-binding</keyword>
<accession>A0A8S1SKA5</accession>
<dbReference type="OMA" id="TIKHNQF"/>